<keyword evidence="3" id="KW-1185">Reference proteome</keyword>
<dbReference type="RefSeq" id="WP_201432295.1">
    <property type="nucleotide sequence ID" value="NZ_JAEQBW010000009.1"/>
</dbReference>
<dbReference type="EMBL" id="JAEQBW010000009">
    <property type="protein sequence ID" value="MBK6266611.1"/>
    <property type="molecule type" value="Genomic_DNA"/>
</dbReference>
<dbReference type="SUPFAM" id="SSF51735">
    <property type="entry name" value="NAD(P)-binding Rossmann-fold domains"/>
    <property type="match status" value="1"/>
</dbReference>
<dbReference type="CDD" id="cd05344">
    <property type="entry name" value="BKR_like_SDR_like"/>
    <property type="match status" value="1"/>
</dbReference>
<dbReference type="PANTHER" id="PTHR42879:SF6">
    <property type="entry name" value="NADPH-DEPENDENT REDUCTASE BACG"/>
    <property type="match status" value="1"/>
</dbReference>
<dbReference type="Gene3D" id="3.40.50.720">
    <property type="entry name" value="NAD(P)-binding Rossmann-like Domain"/>
    <property type="match status" value="1"/>
</dbReference>
<evidence type="ECO:0000256" key="1">
    <source>
        <dbReference type="ARBA" id="ARBA00006484"/>
    </source>
</evidence>
<accession>A0A934X1I7</accession>
<comment type="similarity">
    <text evidence="1">Belongs to the short-chain dehydrogenases/reductases (SDR) family.</text>
</comment>
<dbReference type="InterPro" id="IPR050259">
    <property type="entry name" value="SDR"/>
</dbReference>
<sequence length="261" mass="27902">MDLKLTGKRALVCGSTAGIGKAIAIALSNEGVSVTLMARDKDKLTKVKGVLSAKEQQDHHIIVADFNDPETVKNEIKEYCQSNQIDILINNTGGPKPNPIHESLASDFLQAFQQHLICNQHLVQAVLPGMKTAGYGRVINIISTSVKQPIANLGVSNTVRGAVASWSKTLSKELGGFGITVNNVLPGFTMTGRLESIIQKKSKDSGKSLEEVSAEMHTQIPAGRFAEPHETADAVVFLASPKASYINGVNLPVDGGRLDCF</sequence>
<dbReference type="InterPro" id="IPR002347">
    <property type="entry name" value="SDR_fam"/>
</dbReference>
<name>A0A934X1I7_9BACT</name>
<dbReference type="Pfam" id="PF13561">
    <property type="entry name" value="adh_short_C2"/>
    <property type="match status" value="1"/>
</dbReference>
<reference evidence="2" key="1">
    <citation type="submission" date="2021-01" db="EMBL/GenBank/DDBJ databases">
        <title>Marivirga aurantiaca sp. nov., isolated from intertidal surface sediments.</title>
        <authorList>
            <person name="Zhang M."/>
        </authorList>
    </citation>
    <scope>NUCLEOTIDE SEQUENCE</scope>
    <source>
        <strain evidence="2">S37H4</strain>
    </source>
</reference>
<proteinExistence type="inferred from homology"/>
<dbReference type="PANTHER" id="PTHR42879">
    <property type="entry name" value="3-OXOACYL-(ACYL-CARRIER-PROTEIN) REDUCTASE"/>
    <property type="match status" value="1"/>
</dbReference>
<organism evidence="2 3">
    <name type="scientific">Marivirga aurantiaca</name>
    <dbReference type="NCBI Taxonomy" id="2802615"/>
    <lineage>
        <taxon>Bacteria</taxon>
        <taxon>Pseudomonadati</taxon>
        <taxon>Bacteroidota</taxon>
        <taxon>Cytophagia</taxon>
        <taxon>Cytophagales</taxon>
        <taxon>Marivirgaceae</taxon>
        <taxon>Marivirga</taxon>
    </lineage>
</organism>
<comment type="caution">
    <text evidence="2">The sequence shown here is derived from an EMBL/GenBank/DDBJ whole genome shotgun (WGS) entry which is preliminary data.</text>
</comment>
<evidence type="ECO:0000313" key="3">
    <source>
        <dbReference type="Proteomes" id="UP000611723"/>
    </source>
</evidence>
<protein>
    <submittedName>
        <fullName evidence="2">SDR family oxidoreductase</fullName>
    </submittedName>
</protein>
<evidence type="ECO:0000313" key="2">
    <source>
        <dbReference type="EMBL" id="MBK6266611.1"/>
    </source>
</evidence>
<gene>
    <name evidence="2" type="ORF">JKA74_16315</name>
</gene>
<dbReference type="AlphaFoldDB" id="A0A934X1I7"/>
<dbReference type="InterPro" id="IPR036291">
    <property type="entry name" value="NAD(P)-bd_dom_sf"/>
</dbReference>
<dbReference type="PRINTS" id="PR00081">
    <property type="entry name" value="GDHRDH"/>
</dbReference>
<dbReference type="Proteomes" id="UP000611723">
    <property type="component" value="Unassembled WGS sequence"/>
</dbReference>